<protein>
    <recommendedName>
        <fullName evidence="1">Integrase zinc-binding domain-containing protein</fullName>
    </recommendedName>
</protein>
<feature type="non-terminal residue" evidence="2">
    <location>
        <position position="85"/>
    </location>
</feature>
<reference evidence="2" key="1">
    <citation type="journal article" date="2018" name="Genome Biol. Evol.">
        <title>Genomics and development of Lentinus tigrinus, a white-rot wood-decaying mushroom with dimorphic fruiting bodies.</title>
        <authorList>
            <person name="Wu B."/>
            <person name="Xu Z."/>
            <person name="Knudson A."/>
            <person name="Carlson A."/>
            <person name="Chen N."/>
            <person name="Kovaka S."/>
            <person name="LaButti K."/>
            <person name="Lipzen A."/>
            <person name="Pennachio C."/>
            <person name="Riley R."/>
            <person name="Schakwitz W."/>
            <person name="Umezawa K."/>
            <person name="Ohm R.A."/>
            <person name="Grigoriev I.V."/>
            <person name="Nagy L.G."/>
            <person name="Gibbons J."/>
            <person name="Hibbett D."/>
        </authorList>
    </citation>
    <scope>NUCLEOTIDE SEQUENCE [LARGE SCALE GENOMIC DNA]</scope>
    <source>
        <strain evidence="2">ALCF2SS1-6</strain>
    </source>
</reference>
<feature type="domain" description="Integrase zinc-binding" evidence="1">
    <location>
        <begin position="53"/>
        <end position="85"/>
    </location>
</feature>
<feature type="non-terminal residue" evidence="2">
    <location>
        <position position="1"/>
    </location>
</feature>
<dbReference type="STRING" id="1328759.A0A5C2RM60"/>
<evidence type="ECO:0000313" key="2">
    <source>
        <dbReference type="EMBL" id="RPD52180.1"/>
    </source>
</evidence>
<dbReference type="Proteomes" id="UP000313359">
    <property type="component" value="Unassembled WGS sequence"/>
</dbReference>
<name>A0A5C2RM60_9APHY</name>
<dbReference type="OrthoDB" id="3249394at2759"/>
<dbReference type="Pfam" id="PF17921">
    <property type="entry name" value="Integrase_H2C2"/>
    <property type="match status" value="1"/>
</dbReference>
<keyword evidence="3" id="KW-1185">Reference proteome</keyword>
<evidence type="ECO:0000313" key="3">
    <source>
        <dbReference type="Proteomes" id="UP000313359"/>
    </source>
</evidence>
<gene>
    <name evidence="2" type="ORF">L227DRAFT_478492</name>
</gene>
<sequence length="85" mass="10063">AVKAGYDTDTLFSKVLEAPQDHRRFTLRDGFIYTTNRRGEEVLCLPRAKFKNKTTTQIVLDQAHDTVGHYGAQRTAEYIRRWFWW</sequence>
<dbReference type="Gene3D" id="1.10.340.70">
    <property type="match status" value="1"/>
</dbReference>
<dbReference type="InterPro" id="IPR041588">
    <property type="entry name" value="Integrase_H2C2"/>
</dbReference>
<proteinExistence type="predicted"/>
<dbReference type="AlphaFoldDB" id="A0A5C2RM60"/>
<accession>A0A5C2RM60</accession>
<dbReference type="EMBL" id="ML122399">
    <property type="protein sequence ID" value="RPD52180.1"/>
    <property type="molecule type" value="Genomic_DNA"/>
</dbReference>
<organism evidence="2 3">
    <name type="scientific">Lentinus tigrinus ALCF2SS1-6</name>
    <dbReference type="NCBI Taxonomy" id="1328759"/>
    <lineage>
        <taxon>Eukaryota</taxon>
        <taxon>Fungi</taxon>
        <taxon>Dikarya</taxon>
        <taxon>Basidiomycota</taxon>
        <taxon>Agaricomycotina</taxon>
        <taxon>Agaricomycetes</taxon>
        <taxon>Polyporales</taxon>
        <taxon>Polyporaceae</taxon>
        <taxon>Lentinus</taxon>
    </lineage>
</organism>
<evidence type="ECO:0000259" key="1">
    <source>
        <dbReference type="Pfam" id="PF17921"/>
    </source>
</evidence>